<evidence type="ECO:0000313" key="1">
    <source>
        <dbReference type="EMBL" id="GGO08143.1"/>
    </source>
</evidence>
<dbReference type="RefSeq" id="WP_150004372.1">
    <property type="nucleotide sequence ID" value="NZ_BMOV01000002.1"/>
</dbReference>
<name>A0ABQ2LAG9_9PROT</name>
<comment type="caution">
    <text evidence="1">The sequence shown here is derived from an EMBL/GenBank/DDBJ whole genome shotgun (WGS) entry which is preliminary data.</text>
</comment>
<accession>A0ABQ2LAG9</accession>
<proteinExistence type="predicted"/>
<evidence type="ECO:0008006" key="3">
    <source>
        <dbReference type="Google" id="ProtNLM"/>
    </source>
</evidence>
<dbReference type="EMBL" id="BMOV01000002">
    <property type="protein sequence ID" value="GGO08143.1"/>
    <property type="molecule type" value="Genomic_DNA"/>
</dbReference>
<reference evidence="2" key="1">
    <citation type="journal article" date="2019" name="Int. J. Syst. Evol. Microbiol.">
        <title>The Global Catalogue of Microorganisms (GCM) 10K type strain sequencing project: providing services to taxonomists for standard genome sequencing and annotation.</title>
        <authorList>
            <consortium name="The Broad Institute Genomics Platform"/>
            <consortium name="The Broad Institute Genome Sequencing Center for Infectious Disease"/>
            <person name="Wu L."/>
            <person name="Ma J."/>
        </authorList>
    </citation>
    <scope>NUCLEOTIDE SEQUENCE [LARGE SCALE GENOMIC DNA]</scope>
    <source>
        <strain evidence="2">JCM 17843</strain>
    </source>
</reference>
<sequence length="75" mass="8226">MAHRTILLKDDRFSDEEFAELGAPDLVYIRPVMDKNGQKTFSVHAADGTKLANLPSFSEAVLAARSNELSPVSVH</sequence>
<dbReference type="Pfam" id="PF06620">
    <property type="entry name" value="DUF1150"/>
    <property type="match status" value="1"/>
</dbReference>
<gene>
    <name evidence="1" type="ORF">GCM10007972_08200</name>
</gene>
<evidence type="ECO:0000313" key="2">
    <source>
        <dbReference type="Proteomes" id="UP000602381"/>
    </source>
</evidence>
<dbReference type="InterPro" id="IPR009531">
    <property type="entry name" value="DUF1150"/>
</dbReference>
<dbReference type="Proteomes" id="UP000602381">
    <property type="component" value="Unassembled WGS sequence"/>
</dbReference>
<protein>
    <recommendedName>
        <fullName evidence="3">DUF1150 family protein</fullName>
    </recommendedName>
</protein>
<keyword evidence="2" id="KW-1185">Reference proteome</keyword>
<organism evidence="1 2">
    <name type="scientific">Iodidimonas muriae</name>
    <dbReference type="NCBI Taxonomy" id="261467"/>
    <lineage>
        <taxon>Bacteria</taxon>
        <taxon>Pseudomonadati</taxon>
        <taxon>Pseudomonadota</taxon>
        <taxon>Alphaproteobacteria</taxon>
        <taxon>Iodidimonadales</taxon>
        <taxon>Iodidimonadaceae</taxon>
        <taxon>Iodidimonas</taxon>
    </lineage>
</organism>